<protein>
    <submittedName>
        <fullName evidence="1">Uncharacterized protein</fullName>
    </submittedName>
</protein>
<reference evidence="1" key="1">
    <citation type="submission" date="2021-05" db="EMBL/GenBank/DDBJ databases">
        <authorList>
            <person name="Pan Q."/>
            <person name="Jouanno E."/>
            <person name="Zahm M."/>
            <person name="Klopp C."/>
            <person name="Cabau C."/>
            <person name="Louis A."/>
            <person name="Berthelot C."/>
            <person name="Parey E."/>
            <person name="Roest Crollius H."/>
            <person name="Montfort J."/>
            <person name="Robinson-Rechavi M."/>
            <person name="Bouchez O."/>
            <person name="Lampietro C."/>
            <person name="Lopez Roques C."/>
            <person name="Donnadieu C."/>
            <person name="Postlethwait J."/>
            <person name="Bobe J."/>
            <person name="Dillon D."/>
            <person name="Chandos A."/>
            <person name="von Hippel F."/>
            <person name="Guiguen Y."/>
        </authorList>
    </citation>
    <scope>NUCLEOTIDE SEQUENCE</scope>
    <source>
        <strain evidence="1">YG-Jan2019</strain>
    </source>
</reference>
<evidence type="ECO:0000313" key="1">
    <source>
        <dbReference type="EMBL" id="KAJ7986809.1"/>
    </source>
</evidence>
<accession>A0ACC2F631</accession>
<gene>
    <name evidence="1" type="ORF">DPEC_G00332230</name>
</gene>
<keyword evidence="2" id="KW-1185">Reference proteome</keyword>
<dbReference type="Proteomes" id="UP001157502">
    <property type="component" value="Chromosome 33"/>
</dbReference>
<name>A0ACC2F631_DALPE</name>
<proteinExistence type="predicted"/>
<evidence type="ECO:0000313" key="2">
    <source>
        <dbReference type="Proteomes" id="UP001157502"/>
    </source>
</evidence>
<comment type="caution">
    <text evidence="1">The sequence shown here is derived from an EMBL/GenBank/DDBJ whole genome shotgun (WGS) entry which is preliminary data.</text>
</comment>
<dbReference type="EMBL" id="CM055760">
    <property type="protein sequence ID" value="KAJ7986809.1"/>
    <property type="molecule type" value="Genomic_DNA"/>
</dbReference>
<organism evidence="1 2">
    <name type="scientific">Dallia pectoralis</name>
    <name type="common">Alaska blackfish</name>
    <dbReference type="NCBI Taxonomy" id="75939"/>
    <lineage>
        <taxon>Eukaryota</taxon>
        <taxon>Metazoa</taxon>
        <taxon>Chordata</taxon>
        <taxon>Craniata</taxon>
        <taxon>Vertebrata</taxon>
        <taxon>Euteleostomi</taxon>
        <taxon>Actinopterygii</taxon>
        <taxon>Neopterygii</taxon>
        <taxon>Teleostei</taxon>
        <taxon>Protacanthopterygii</taxon>
        <taxon>Esociformes</taxon>
        <taxon>Umbridae</taxon>
        <taxon>Dallia</taxon>
    </lineage>
</organism>
<sequence>MEGLKDVSARHDRTYQALLEQFQTLSARLTPTMPPANPSNMVSEPAPLAAAVPSLVFLAIRIDSRLRERERERMELHGVPVILGLSWLQRHNPTIDWSTGVITGWRSKCLARCLRSAQLTLTDLAGGVQGALDLSAVPNKYMGLQEVFSQSRALSDPPSSL</sequence>